<keyword evidence="1" id="KW-1185">Reference proteome</keyword>
<name>A0A1I8FVP0_9PLAT</name>
<reference evidence="2" key="1">
    <citation type="submission" date="2016-11" db="UniProtKB">
        <authorList>
            <consortium name="WormBaseParasite"/>
        </authorList>
    </citation>
    <scope>IDENTIFICATION</scope>
</reference>
<accession>A0A1I8FVP0</accession>
<dbReference type="AlphaFoldDB" id="A0A1I8FVP0"/>
<protein>
    <submittedName>
        <fullName evidence="2">DEP domain-containing protein</fullName>
    </submittedName>
</protein>
<evidence type="ECO:0000313" key="1">
    <source>
        <dbReference type="Proteomes" id="UP000095280"/>
    </source>
</evidence>
<proteinExistence type="predicted"/>
<sequence>LLPRIDAQWEYPVGKLQLHEIYIVVRQCVLLLSQRGKDSIASLLEKLPDCSRSARECLKVLDFLKLGDQASAKRVLLDNRSHKLEFDFDSDLANDWFQKTATNEELDDQELAVMLHYCPDTDLVSGLLSKFRSRMHQSPLEKGLLSELQNRKDFGQILEKQLLPSDTELEKLNN</sequence>
<dbReference type="WBParaSite" id="maker-uti_cns_0000129-snap-gene-3.10-mRNA-1">
    <property type="protein sequence ID" value="maker-uti_cns_0000129-snap-gene-3.10-mRNA-1"/>
    <property type="gene ID" value="maker-uti_cns_0000129-snap-gene-3.10"/>
</dbReference>
<evidence type="ECO:0000313" key="2">
    <source>
        <dbReference type="WBParaSite" id="maker-uti_cns_0000129-snap-gene-3.10-mRNA-1"/>
    </source>
</evidence>
<organism evidence="1 2">
    <name type="scientific">Macrostomum lignano</name>
    <dbReference type="NCBI Taxonomy" id="282301"/>
    <lineage>
        <taxon>Eukaryota</taxon>
        <taxon>Metazoa</taxon>
        <taxon>Spiralia</taxon>
        <taxon>Lophotrochozoa</taxon>
        <taxon>Platyhelminthes</taxon>
        <taxon>Rhabditophora</taxon>
        <taxon>Macrostomorpha</taxon>
        <taxon>Macrostomida</taxon>
        <taxon>Macrostomidae</taxon>
        <taxon>Macrostomum</taxon>
    </lineage>
</organism>
<dbReference type="Proteomes" id="UP000095280">
    <property type="component" value="Unplaced"/>
</dbReference>